<gene>
    <name evidence="3" type="ORF">PGAL8A_00522500</name>
</gene>
<evidence type="ECO:0000259" key="2">
    <source>
        <dbReference type="Pfam" id="PF09409"/>
    </source>
</evidence>
<dbReference type="AlphaFoldDB" id="A0A1J1GZJ7"/>
<accession>A0A1J1GZJ7</accession>
<protein>
    <recommendedName>
        <fullName evidence="2">PUB domain-containing protein</fullName>
    </recommendedName>
</protein>
<evidence type="ECO:0000256" key="1">
    <source>
        <dbReference type="SAM" id="Coils"/>
    </source>
</evidence>
<organism evidence="3 4">
    <name type="scientific">Plasmodium gallinaceum</name>
    <dbReference type="NCBI Taxonomy" id="5849"/>
    <lineage>
        <taxon>Eukaryota</taxon>
        <taxon>Sar</taxon>
        <taxon>Alveolata</taxon>
        <taxon>Apicomplexa</taxon>
        <taxon>Aconoidasida</taxon>
        <taxon>Haemosporida</taxon>
        <taxon>Plasmodiidae</taxon>
        <taxon>Plasmodium</taxon>
        <taxon>Plasmodium (Haemamoeba)</taxon>
    </lineage>
</organism>
<dbReference type="InterPro" id="IPR036339">
    <property type="entry name" value="PUB-like_dom_sf"/>
</dbReference>
<feature type="coiled-coil region" evidence="1">
    <location>
        <begin position="449"/>
        <end position="500"/>
    </location>
</feature>
<sequence>MNFEKCVQFLKENFQNIEINKIEEEVNFYLIKKFETREDPNESNYEIDDNSLIELMEILSNLGNGKGDIANISEKRGNEEKIYNEYVLDNYDKIQNEKYSSCEYSNILNKGAQFNNDSQNDSLKDDSYDIIIENSNHEVNKEISNNEKEKNNHKTAETRNNNNSNINAVEINNNNNNVVLKGDNCENMTDIIFSDNINFQKKEDDNNKEGEKIKFINIKEKDNIIEPLQNEVVENNNSEKKNITFLEILFNKSLLENENIKKNIYAKNFYIVGEDMLINIILILDRIILQLIIYYKEKKLEMDEQNSHFQSFFKILYKLLSNIIFHSNEEKYRTIKLSNSQVKSSFLINADIFNLIKLLFEILNFNTNYSNNLNKEDYKKLDVEFVSSEYSNLIWKFEDTFNDKESILFEFVLSSIKIIMGMLNKNTVNKWNNIEKSESNNKTQMINKNENYSKLCTDQKKELEKLSNKTTPINSKLLQIHQKNKEGEQAINDIRKLHNERYKEHKVYENNENSDKYRNSSNKKIWASKEKDQYSKNNFFLNEETDEQKKLKSKKKIKQFFKKLFKKN</sequence>
<keyword evidence="1" id="KW-0175">Coiled coil</keyword>
<reference evidence="3" key="1">
    <citation type="submission" date="2015-04" db="EMBL/GenBank/DDBJ databases">
        <authorList>
            <consortium name="Pathogen Informatics"/>
        </authorList>
    </citation>
    <scope>NUCLEOTIDE SEQUENCE [LARGE SCALE GENOMIC DNA]</scope>
    <source>
        <strain evidence="3">8A</strain>
    </source>
</reference>
<dbReference type="Gene3D" id="1.20.58.2190">
    <property type="match status" value="1"/>
</dbReference>
<evidence type="ECO:0000313" key="4">
    <source>
        <dbReference type="Proteomes" id="UP000220797"/>
    </source>
</evidence>
<feature type="domain" description="PUB" evidence="2">
    <location>
        <begin position="308"/>
        <end position="363"/>
    </location>
</feature>
<proteinExistence type="predicted"/>
<dbReference type="RefSeq" id="XP_028530450.1">
    <property type="nucleotide sequence ID" value="XM_028674059.1"/>
</dbReference>
<keyword evidence="4" id="KW-1185">Reference proteome</keyword>
<name>A0A1J1GZJ7_PLAGA</name>
<dbReference type="CDD" id="cd09212">
    <property type="entry name" value="PUB"/>
    <property type="match status" value="1"/>
</dbReference>
<dbReference type="SUPFAM" id="SSF143503">
    <property type="entry name" value="PUG domain-like"/>
    <property type="match status" value="1"/>
</dbReference>
<dbReference type="Pfam" id="PF09409">
    <property type="entry name" value="PUB"/>
    <property type="match status" value="1"/>
</dbReference>
<dbReference type="InterPro" id="IPR018997">
    <property type="entry name" value="PUB_domain"/>
</dbReference>
<evidence type="ECO:0000313" key="3">
    <source>
        <dbReference type="EMBL" id="CRG97649.1"/>
    </source>
</evidence>
<dbReference type="EMBL" id="CVMV01000110">
    <property type="protein sequence ID" value="CRG97649.1"/>
    <property type="molecule type" value="Genomic_DNA"/>
</dbReference>
<dbReference type="GeneID" id="39733758"/>
<dbReference type="SMART" id="SM00580">
    <property type="entry name" value="PUG"/>
    <property type="match status" value="1"/>
</dbReference>
<dbReference type="OrthoDB" id="387623at2759"/>
<comment type="caution">
    <text evidence="3">The sequence shown here is derived from an EMBL/GenBank/DDBJ whole genome shotgun (WGS) entry which is preliminary data.</text>
</comment>
<dbReference type="OMA" id="VDMIWKF"/>
<dbReference type="VEuPathDB" id="PlasmoDB:PGAL8A_00522500"/>
<dbReference type="Proteomes" id="UP000220797">
    <property type="component" value="Unassembled WGS sequence"/>
</dbReference>